<dbReference type="Gene3D" id="2.40.128.520">
    <property type="match status" value="1"/>
</dbReference>
<dbReference type="RefSeq" id="WP_307278678.1">
    <property type="nucleotide sequence ID" value="NZ_JAUSZT010000002.1"/>
</dbReference>
<evidence type="ECO:0000259" key="1">
    <source>
        <dbReference type="Pfam" id="PF09917"/>
    </source>
</evidence>
<dbReference type="Pfam" id="PF09917">
    <property type="entry name" value="DUF2147"/>
    <property type="match status" value="1"/>
</dbReference>
<evidence type="ECO:0000313" key="3">
    <source>
        <dbReference type="Proteomes" id="UP001237780"/>
    </source>
</evidence>
<accession>A0ABU0S6E2</accession>
<evidence type="ECO:0000313" key="2">
    <source>
        <dbReference type="EMBL" id="MDQ0996315.1"/>
    </source>
</evidence>
<dbReference type="InterPro" id="IPR019223">
    <property type="entry name" value="DUF2147"/>
</dbReference>
<proteinExistence type="predicted"/>
<name>A0ABU0S6E2_9HYPH</name>
<feature type="domain" description="DUF2147" evidence="1">
    <location>
        <begin position="38"/>
        <end position="151"/>
    </location>
</feature>
<dbReference type="PANTHER" id="PTHR36919">
    <property type="entry name" value="BLR1215 PROTEIN"/>
    <property type="match status" value="1"/>
</dbReference>
<dbReference type="PANTHER" id="PTHR36919:SF2">
    <property type="entry name" value="BLL6627 PROTEIN"/>
    <property type="match status" value="1"/>
</dbReference>
<keyword evidence="3" id="KW-1185">Reference proteome</keyword>
<reference evidence="2 3" key="1">
    <citation type="submission" date="2023-07" db="EMBL/GenBank/DDBJ databases">
        <title>Comparative genomics of wheat-associated soil bacteria to identify genetic determinants of phenazine resistance.</title>
        <authorList>
            <person name="Mouncey N."/>
        </authorList>
    </citation>
    <scope>NUCLEOTIDE SEQUENCE [LARGE SCALE GENOMIC DNA]</scope>
    <source>
        <strain evidence="2 3">W4I11</strain>
    </source>
</reference>
<protein>
    <submittedName>
        <fullName evidence="2">Uncharacterized protein (DUF2147 family)</fullName>
    </submittedName>
</protein>
<dbReference type="Proteomes" id="UP001237780">
    <property type="component" value="Unassembled WGS sequence"/>
</dbReference>
<comment type="caution">
    <text evidence="2">The sequence shown here is derived from an EMBL/GenBank/DDBJ whole genome shotgun (WGS) entry which is preliminary data.</text>
</comment>
<organism evidence="2 3">
    <name type="scientific">Phyllobacterium ifriqiyense</name>
    <dbReference type="NCBI Taxonomy" id="314238"/>
    <lineage>
        <taxon>Bacteria</taxon>
        <taxon>Pseudomonadati</taxon>
        <taxon>Pseudomonadota</taxon>
        <taxon>Alphaproteobacteria</taxon>
        <taxon>Hyphomicrobiales</taxon>
        <taxon>Phyllobacteriaceae</taxon>
        <taxon>Phyllobacterium</taxon>
    </lineage>
</organism>
<dbReference type="EMBL" id="JAUSZT010000002">
    <property type="protein sequence ID" value="MDQ0996315.1"/>
    <property type="molecule type" value="Genomic_DNA"/>
</dbReference>
<gene>
    <name evidence="2" type="ORF">QFZ34_001492</name>
</gene>
<sequence>MRKLVRGPLLAAAILAGIAGIPLGYAFAQASSPNEIVGVWEAENGSLKFEIFDAGGIYAGRMIFGDRMVEADGKTFKKDTLNPDPKLRSRSLKGIVFVNNLKWDAADRRWEGGSLYDGSSGRTYSGRATLVNGKLELRGYVGTPVLGQTMLMRRVQ</sequence>